<keyword evidence="2" id="KW-1185">Reference proteome</keyword>
<accession>A0AAV6VJY8</accession>
<dbReference type="EMBL" id="JAFNEN010000075">
    <property type="protein sequence ID" value="KAG8196008.1"/>
    <property type="molecule type" value="Genomic_DNA"/>
</dbReference>
<protein>
    <submittedName>
        <fullName evidence="1">Uncharacterized protein</fullName>
    </submittedName>
</protein>
<gene>
    <name evidence="1" type="ORF">JTE90_028978</name>
</gene>
<dbReference type="Proteomes" id="UP000827092">
    <property type="component" value="Unassembled WGS sequence"/>
</dbReference>
<reference evidence="1 2" key="1">
    <citation type="journal article" date="2022" name="Nat. Ecol. Evol.">
        <title>A masculinizing supergene underlies an exaggerated male reproductive morph in a spider.</title>
        <authorList>
            <person name="Hendrickx F."/>
            <person name="De Corte Z."/>
            <person name="Sonet G."/>
            <person name="Van Belleghem S.M."/>
            <person name="Kostlbacher S."/>
            <person name="Vangestel C."/>
        </authorList>
    </citation>
    <scope>NUCLEOTIDE SEQUENCE [LARGE SCALE GENOMIC DNA]</scope>
    <source>
        <strain evidence="1">W744_W776</strain>
    </source>
</reference>
<organism evidence="1 2">
    <name type="scientific">Oedothorax gibbosus</name>
    <dbReference type="NCBI Taxonomy" id="931172"/>
    <lineage>
        <taxon>Eukaryota</taxon>
        <taxon>Metazoa</taxon>
        <taxon>Ecdysozoa</taxon>
        <taxon>Arthropoda</taxon>
        <taxon>Chelicerata</taxon>
        <taxon>Arachnida</taxon>
        <taxon>Araneae</taxon>
        <taxon>Araneomorphae</taxon>
        <taxon>Entelegynae</taxon>
        <taxon>Araneoidea</taxon>
        <taxon>Linyphiidae</taxon>
        <taxon>Erigoninae</taxon>
        <taxon>Oedothorax</taxon>
    </lineage>
</organism>
<comment type="caution">
    <text evidence="1">The sequence shown here is derived from an EMBL/GenBank/DDBJ whole genome shotgun (WGS) entry which is preliminary data.</text>
</comment>
<proteinExistence type="predicted"/>
<sequence length="75" mass="8589">MSFENVEYHVTYGACKKIVKTESNVCKDICGSIKKCFSLDPEGSLHLQYWNAKYQDWADCEESDEVNEDSINLTS</sequence>
<evidence type="ECO:0000313" key="1">
    <source>
        <dbReference type="EMBL" id="KAG8196008.1"/>
    </source>
</evidence>
<evidence type="ECO:0000313" key="2">
    <source>
        <dbReference type="Proteomes" id="UP000827092"/>
    </source>
</evidence>
<name>A0AAV6VJY8_9ARAC</name>
<dbReference type="AlphaFoldDB" id="A0AAV6VJY8"/>